<dbReference type="Pfam" id="PF01590">
    <property type="entry name" value="GAF"/>
    <property type="match status" value="1"/>
</dbReference>
<dbReference type="SMART" id="SM00387">
    <property type="entry name" value="HATPase_c"/>
    <property type="match status" value="1"/>
</dbReference>
<dbReference type="PANTHER" id="PTHR43711">
    <property type="entry name" value="TWO-COMPONENT HISTIDINE KINASE"/>
    <property type="match status" value="1"/>
</dbReference>
<dbReference type="PATRIC" id="fig|1297742.4.peg.653"/>
<comment type="catalytic activity">
    <reaction evidence="1">
        <text>ATP + protein L-histidine = ADP + protein N-phospho-L-histidine.</text>
        <dbReference type="EC" id="2.7.13.3"/>
    </reaction>
</comment>
<dbReference type="CDD" id="cd00082">
    <property type="entry name" value="HisKA"/>
    <property type="match status" value="1"/>
</dbReference>
<keyword evidence="6" id="KW-0902">Two-component regulatory system</keyword>
<sequence>MNSPPPPNPHIRNTAPLTADVESVGRIAAIQSVLRVLTQTTGLRLAVVARVTEDNWTCCAVLDEMNFGLKPGDTLAITTTFCNTVRSTLAPLRITHASQDPRFKDHPAPRLYGVESYIAVPLYRRNGDYFGVLCALDANPITLPESHLEVFRHLGDLVGHQLEQEDALKERDARLLTEREATLLREQLIGIVSHDLRNPLNVITLSAHRLMQRPEPLDDGVRRGLNRILGASDRAHRLIRDLLDFTYVRTGRPIPTHPTPVDLHALTRQAVEEVQTPDGNRIAEVTCDGDPHGTWDPDRITQALTNLLTNAQQYSPPDSPIRVTVRGEPHQVILSVSNAGEPIPIALLPTLFEPMTRGTTAGVERRSVGLGLFIVDQIARAHGGQVDVASTKEAGTTFRVHLPRTPAPPSR</sequence>
<dbReference type="SUPFAM" id="SSF47384">
    <property type="entry name" value="Homodimeric domain of signal transducing histidine kinase"/>
    <property type="match status" value="1"/>
</dbReference>
<dbReference type="RefSeq" id="WP_002636826.1">
    <property type="nucleotide sequence ID" value="NZ_CP012109.1"/>
</dbReference>
<dbReference type="GO" id="GO:0034220">
    <property type="term" value="P:monoatomic ion transmembrane transport"/>
    <property type="evidence" value="ECO:0007669"/>
    <property type="project" value="UniProtKB-KW"/>
</dbReference>
<keyword evidence="8" id="KW-0813">Transport</keyword>
<dbReference type="KEGG" id="mym:A176_000641"/>
<dbReference type="InterPro" id="IPR003661">
    <property type="entry name" value="HisK_dim/P_dom"/>
</dbReference>
<dbReference type="PRINTS" id="PR00344">
    <property type="entry name" value="BCTRLSENSOR"/>
</dbReference>
<dbReference type="InterPro" id="IPR004358">
    <property type="entry name" value="Sig_transdc_His_kin-like_C"/>
</dbReference>
<evidence type="ECO:0000256" key="3">
    <source>
        <dbReference type="ARBA" id="ARBA00022553"/>
    </source>
</evidence>
<dbReference type="EMBL" id="CP012109">
    <property type="protein sequence ID" value="AKQ63729.1"/>
    <property type="molecule type" value="Genomic_DNA"/>
</dbReference>
<dbReference type="Gene3D" id="3.30.565.10">
    <property type="entry name" value="Histidine kinase-like ATPase, C-terminal domain"/>
    <property type="match status" value="1"/>
</dbReference>
<dbReference type="InterPro" id="IPR003018">
    <property type="entry name" value="GAF"/>
</dbReference>
<dbReference type="InterPro" id="IPR050736">
    <property type="entry name" value="Sensor_HK_Regulatory"/>
</dbReference>
<organism evidence="8 9">
    <name type="scientific">Pseudomyxococcus hansupus</name>
    <dbReference type="NCBI Taxonomy" id="1297742"/>
    <lineage>
        <taxon>Bacteria</taxon>
        <taxon>Pseudomonadati</taxon>
        <taxon>Myxococcota</taxon>
        <taxon>Myxococcia</taxon>
        <taxon>Myxococcales</taxon>
        <taxon>Cystobacterineae</taxon>
        <taxon>Myxococcaceae</taxon>
        <taxon>Pseudomyxococcus</taxon>
    </lineage>
</organism>
<dbReference type="InterPro" id="IPR003594">
    <property type="entry name" value="HATPase_dom"/>
</dbReference>
<evidence type="ECO:0000256" key="6">
    <source>
        <dbReference type="ARBA" id="ARBA00023012"/>
    </source>
</evidence>
<dbReference type="Pfam" id="PF02518">
    <property type="entry name" value="HATPase_c"/>
    <property type="match status" value="1"/>
</dbReference>
<dbReference type="InterPro" id="IPR036890">
    <property type="entry name" value="HATPase_C_sf"/>
</dbReference>
<evidence type="ECO:0000256" key="2">
    <source>
        <dbReference type="ARBA" id="ARBA00012438"/>
    </source>
</evidence>
<keyword evidence="8" id="KW-0407">Ion channel</keyword>
<evidence type="ECO:0000256" key="4">
    <source>
        <dbReference type="ARBA" id="ARBA00022679"/>
    </source>
</evidence>
<dbReference type="OrthoDB" id="9795133at2"/>
<keyword evidence="4" id="KW-0808">Transferase</keyword>
<dbReference type="Gene3D" id="1.10.287.130">
    <property type="match status" value="1"/>
</dbReference>
<evidence type="ECO:0000259" key="7">
    <source>
        <dbReference type="PROSITE" id="PS50109"/>
    </source>
</evidence>
<dbReference type="InterPro" id="IPR036097">
    <property type="entry name" value="HisK_dim/P_sf"/>
</dbReference>
<dbReference type="GO" id="GO:0000155">
    <property type="term" value="F:phosphorelay sensor kinase activity"/>
    <property type="evidence" value="ECO:0007669"/>
    <property type="project" value="InterPro"/>
</dbReference>
<evidence type="ECO:0000256" key="1">
    <source>
        <dbReference type="ARBA" id="ARBA00000085"/>
    </source>
</evidence>
<keyword evidence="3" id="KW-0597">Phosphoprotein</keyword>
<dbReference type="PROSITE" id="PS50109">
    <property type="entry name" value="HIS_KIN"/>
    <property type="match status" value="1"/>
</dbReference>
<dbReference type="eggNOG" id="COG2205">
    <property type="taxonomic scope" value="Bacteria"/>
</dbReference>
<dbReference type="EC" id="2.7.13.3" evidence="2"/>
<keyword evidence="5 8" id="KW-0418">Kinase</keyword>
<dbReference type="Pfam" id="PF00512">
    <property type="entry name" value="HisKA"/>
    <property type="match status" value="1"/>
</dbReference>
<dbReference type="CDD" id="cd00075">
    <property type="entry name" value="HATPase"/>
    <property type="match status" value="1"/>
</dbReference>
<evidence type="ECO:0000313" key="8">
    <source>
        <dbReference type="EMBL" id="AKQ63729.1"/>
    </source>
</evidence>
<evidence type="ECO:0000313" key="9">
    <source>
        <dbReference type="Proteomes" id="UP000009026"/>
    </source>
</evidence>
<dbReference type="STRING" id="1297742.A176_000641"/>
<dbReference type="PANTHER" id="PTHR43711:SF1">
    <property type="entry name" value="HISTIDINE KINASE 1"/>
    <property type="match status" value="1"/>
</dbReference>
<protein>
    <recommendedName>
        <fullName evidence="2">histidine kinase</fullName>
        <ecNumber evidence="2">2.7.13.3</ecNumber>
    </recommendedName>
</protein>
<dbReference type="InterPro" id="IPR005467">
    <property type="entry name" value="His_kinase_dom"/>
</dbReference>
<dbReference type="InterPro" id="IPR029016">
    <property type="entry name" value="GAF-like_dom_sf"/>
</dbReference>
<dbReference type="SUPFAM" id="SSF55874">
    <property type="entry name" value="ATPase domain of HSP90 chaperone/DNA topoisomerase II/histidine kinase"/>
    <property type="match status" value="1"/>
</dbReference>
<dbReference type="Proteomes" id="UP000009026">
    <property type="component" value="Chromosome"/>
</dbReference>
<reference evidence="8 9" key="1">
    <citation type="journal article" date="2016" name="PLoS ONE">
        <title>Complete Genome Sequence and Comparative Genomics of a Novel Myxobacterium Myxococcus hansupus.</title>
        <authorList>
            <person name="Sharma G."/>
            <person name="Narwani T."/>
            <person name="Subramanian S."/>
        </authorList>
    </citation>
    <scope>NUCLEOTIDE SEQUENCE [LARGE SCALE GENOMIC DNA]</scope>
    <source>
        <strain evidence="9">mixupus</strain>
    </source>
</reference>
<dbReference type="SMART" id="SM00065">
    <property type="entry name" value="GAF"/>
    <property type="match status" value="1"/>
</dbReference>
<evidence type="ECO:0000256" key="5">
    <source>
        <dbReference type="ARBA" id="ARBA00022777"/>
    </source>
</evidence>
<dbReference type="SMART" id="SM00388">
    <property type="entry name" value="HisKA"/>
    <property type="match status" value="1"/>
</dbReference>
<dbReference type="SUPFAM" id="SSF55781">
    <property type="entry name" value="GAF domain-like"/>
    <property type="match status" value="1"/>
</dbReference>
<gene>
    <name evidence="8" type="ORF">A176_000641</name>
</gene>
<feature type="domain" description="Histidine kinase" evidence="7">
    <location>
        <begin position="191"/>
        <end position="406"/>
    </location>
</feature>
<dbReference type="AlphaFoldDB" id="A0A0H4WLV4"/>
<dbReference type="Gene3D" id="3.30.450.40">
    <property type="match status" value="1"/>
</dbReference>
<keyword evidence="8" id="KW-0406">Ion transport</keyword>
<proteinExistence type="predicted"/>
<keyword evidence="9" id="KW-1185">Reference proteome</keyword>
<accession>A0A0H4WLV4</accession>
<name>A0A0H4WLV4_9BACT</name>